<evidence type="ECO:0000259" key="5">
    <source>
        <dbReference type="Pfam" id="PF25973"/>
    </source>
</evidence>
<evidence type="ECO:0000259" key="4">
    <source>
        <dbReference type="Pfam" id="PF25967"/>
    </source>
</evidence>
<dbReference type="EMBL" id="DYVX01000003">
    <property type="protein sequence ID" value="HJF90871.1"/>
    <property type="molecule type" value="Genomic_DNA"/>
</dbReference>
<reference evidence="7" key="1">
    <citation type="submission" date="2020-08" db="EMBL/GenBank/DDBJ databases">
        <authorList>
            <person name="Cejkova D."/>
            <person name="Kubasova T."/>
            <person name="Jahodarova E."/>
            <person name="Rychlik I."/>
        </authorList>
    </citation>
    <scope>NUCLEOTIDE SEQUENCE</scope>
    <source>
        <strain evidence="7">An772</strain>
    </source>
</reference>
<gene>
    <name evidence="7" type="ORF">H7U35_07090</name>
    <name evidence="6" type="ORF">K8W02_00575</name>
</gene>
<feature type="domain" description="CzcB-like barrel-sandwich hybrid" evidence="5">
    <location>
        <begin position="69"/>
        <end position="180"/>
    </location>
</feature>
<dbReference type="GO" id="GO:1990281">
    <property type="term" value="C:efflux pump complex"/>
    <property type="evidence" value="ECO:0007669"/>
    <property type="project" value="TreeGrafter"/>
</dbReference>
<feature type="chain" id="PRO_5037986486" evidence="2">
    <location>
        <begin position="21"/>
        <end position="344"/>
    </location>
</feature>
<dbReference type="Pfam" id="PF25967">
    <property type="entry name" value="RND-MFP_C"/>
    <property type="match status" value="1"/>
</dbReference>
<organism evidence="6 8">
    <name type="scientific">Mediterranea massiliensis</name>
    <dbReference type="NCBI Taxonomy" id="1841865"/>
    <lineage>
        <taxon>Bacteria</taxon>
        <taxon>Pseudomonadati</taxon>
        <taxon>Bacteroidota</taxon>
        <taxon>Bacteroidia</taxon>
        <taxon>Bacteroidales</taxon>
        <taxon>Bacteroidaceae</taxon>
        <taxon>Mediterranea</taxon>
    </lineage>
</organism>
<dbReference type="RefSeq" id="WP_022021370.1">
    <property type="nucleotide sequence ID" value="NZ_DYVX01000003.1"/>
</dbReference>
<name>A0A921HU33_9BACT</name>
<keyword evidence="2" id="KW-0732">Signal</keyword>
<feature type="domain" description="Multidrug resistance protein MdtA-like C-terminal permuted SH3" evidence="4">
    <location>
        <begin position="274"/>
        <end position="335"/>
    </location>
</feature>
<reference evidence="7 9" key="3">
    <citation type="journal article" date="2021" name="Sci. Rep.">
        <title>The distribution of antibiotic resistance genes in chicken gut microbiota commensals.</title>
        <authorList>
            <person name="Juricova H."/>
            <person name="Matiasovicova J."/>
            <person name="Kubasova T."/>
            <person name="Cejkova D."/>
            <person name="Rychlik I."/>
        </authorList>
    </citation>
    <scope>NUCLEOTIDE SEQUENCE [LARGE SCALE GENOMIC DNA]</scope>
    <source>
        <strain evidence="7 9">An772</strain>
    </source>
</reference>
<dbReference type="NCBIfam" id="TIGR01730">
    <property type="entry name" value="RND_mfp"/>
    <property type="match status" value="1"/>
</dbReference>
<protein>
    <submittedName>
        <fullName evidence="6">Efflux RND transporter periplasmic adaptor subunit</fullName>
    </submittedName>
</protein>
<dbReference type="Gene3D" id="2.40.420.20">
    <property type="match status" value="1"/>
</dbReference>
<feature type="domain" description="CusB-like beta-barrel" evidence="3">
    <location>
        <begin position="197"/>
        <end position="269"/>
    </location>
</feature>
<dbReference type="InterPro" id="IPR058647">
    <property type="entry name" value="BSH_CzcB-like"/>
</dbReference>
<dbReference type="Gene3D" id="2.40.30.170">
    <property type="match status" value="1"/>
</dbReference>
<dbReference type="Proteomes" id="UP000766986">
    <property type="component" value="Unassembled WGS sequence"/>
</dbReference>
<evidence type="ECO:0000313" key="6">
    <source>
        <dbReference type="EMBL" id="HJF90871.1"/>
    </source>
</evidence>
<evidence type="ECO:0000313" key="7">
    <source>
        <dbReference type="EMBL" id="MBM6734984.1"/>
    </source>
</evidence>
<dbReference type="PANTHER" id="PTHR30469:SF20">
    <property type="entry name" value="EFFLUX RND TRANSPORTER PERIPLASMIC ADAPTOR SUBUNIT"/>
    <property type="match status" value="1"/>
</dbReference>
<dbReference type="EMBL" id="JACLYZ010000012">
    <property type="protein sequence ID" value="MBM6734984.1"/>
    <property type="molecule type" value="Genomic_DNA"/>
</dbReference>
<dbReference type="Pfam" id="PF25954">
    <property type="entry name" value="Beta-barrel_RND_2"/>
    <property type="match status" value="1"/>
</dbReference>
<reference evidence="6" key="2">
    <citation type="journal article" date="2021" name="PeerJ">
        <title>Extensive microbial diversity within the chicken gut microbiome revealed by metagenomics and culture.</title>
        <authorList>
            <person name="Gilroy R."/>
            <person name="Ravi A."/>
            <person name="Getino M."/>
            <person name="Pursley I."/>
            <person name="Horton D.L."/>
            <person name="Alikhan N.F."/>
            <person name="Baker D."/>
            <person name="Gharbi K."/>
            <person name="Hall N."/>
            <person name="Watson M."/>
            <person name="Adriaenssens E.M."/>
            <person name="Foster-Nyarko E."/>
            <person name="Jarju S."/>
            <person name="Secka A."/>
            <person name="Antonio M."/>
            <person name="Oren A."/>
            <person name="Chaudhuri R.R."/>
            <person name="La Ragione R."/>
            <person name="Hildebrand F."/>
            <person name="Pallen M.J."/>
        </authorList>
    </citation>
    <scope>NUCLEOTIDE SEQUENCE</scope>
    <source>
        <strain evidence="6">CHK55-1828</strain>
    </source>
</reference>
<dbReference type="SUPFAM" id="SSF111369">
    <property type="entry name" value="HlyD-like secretion proteins"/>
    <property type="match status" value="1"/>
</dbReference>
<dbReference type="Pfam" id="PF25973">
    <property type="entry name" value="BSH_CzcB"/>
    <property type="match status" value="1"/>
</dbReference>
<dbReference type="InterPro" id="IPR058792">
    <property type="entry name" value="Beta-barrel_RND_2"/>
</dbReference>
<proteinExistence type="inferred from homology"/>
<dbReference type="GO" id="GO:0015562">
    <property type="term" value="F:efflux transmembrane transporter activity"/>
    <property type="evidence" value="ECO:0007669"/>
    <property type="project" value="TreeGrafter"/>
</dbReference>
<evidence type="ECO:0000313" key="9">
    <source>
        <dbReference type="Proteomes" id="UP000766986"/>
    </source>
</evidence>
<comment type="caution">
    <text evidence="6">The sequence shown here is derived from an EMBL/GenBank/DDBJ whole genome shotgun (WGS) entry which is preliminary data.</text>
</comment>
<evidence type="ECO:0000256" key="2">
    <source>
        <dbReference type="SAM" id="SignalP"/>
    </source>
</evidence>
<accession>A0A921HU33</accession>
<reference evidence="6" key="4">
    <citation type="submission" date="2021-09" db="EMBL/GenBank/DDBJ databases">
        <authorList>
            <person name="Gilroy R."/>
        </authorList>
    </citation>
    <scope>NUCLEOTIDE SEQUENCE</scope>
    <source>
        <strain evidence="6">CHK55-1828</strain>
    </source>
</reference>
<dbReference type="PANTHER" id="PTHR30469">
    <property type="entry name" value="MULTIDRUG RESISTANCE PROTEIN MDTA"/>
    <property type="match status" value="1"/>
</dbReference>
<sequence length="344" mass="37293">MKRMKLFGCMPLLAGLAVCAGCGDTSKDVVGIMEPVKVKTMKVELSEMNESRQFSGTVEEENGSALSFSVMGTLKNIYVGLGSRVKKGQLIAEVDQTSMESSYRAAKASMEQAEDAFQRMKELHDKGSLAEIKWMEVQSQYRQACSMEEIARKNLEDCKLYAPFDGVIAEKNAEIGQNVVPGVPVVKLVTAGQLRISIPVPESEIVHVEMGQQASVCVSALEDGHFTGRVTEKGIKAHPLSRSYLVKIRPDRTVQGLMPGMVAEVSLEAGHGGQVFVIPASILQTDESNHTFVWLRSEGKAIRRVLECGDFTSQGVVVLSGLAVGDEIIVEGQQKVCEGTPVTL</sequence>
<evidence type="ECO:0000256" key="1">
    <source>
        <dbReference type="ARBA" id="ARBA00009477"/>
    </source>
</evidence>
<dbReference type="Proteomes" id="UP000717835">
    <property type="component" value="Unassembled WGS sequence"/>
</dbReference>
<comment type="similarity">
    <text evidence="1">Belongs to the membrane fusion protein (MFP) (TC 8.A.1) family.</text>
</comment>
<dbReference type="InterPro" id="IPR058627">
    <property type="entry name" value="MdtA-like_C"/>
</dbReference>
<dbReference type="OrthoDB" id="9798190at2"/>
<dbReference type="InterPro" id="IPR006143">
    <property type="entry name" value="RND_pump_MFP"/>
</dbReference>
<dbReference type="AlphaFoldDB" id="A0A921HU33"/>
<keyword evidence="9" id="KW-1185">Reference proteome</keyword>
<evidence type="ECO:0000259" key="3">
    <source>
        <dbReference type="Pfam" id="PF25954"/>
    </source>
</evidence>
<feature type="signal peptide" evidence="2">
    <location>
        <begin position="1"/>
        <end position="20"/>
    </location>
</feature>
<evidence type="ECO:0000313" key="8">
    <source>
        <dbReference type="Proteomes" id="UP000717835"/>
    </source>
</evidence>
<dbReference type="Gene3D" id="2.40.50.100">
    <property type="match status" value="1"/>
</dbReference>